<feature type="non-terminal residue" evidence="2">
    <location>
        <position position="100"/>
    </location>
</feature>
<keyword evidence="1" id="KW-1133">Transmembrane helix</keyword>
<name>A0A844EGU8_9LACO</name>
<evidence type="ECO:0000313" key="2">
    <source>
        <dbReference type="EMBL" id="MSE21319.1"/>
    </source>
</evidence>
<keyword evidence="1" id="KW-0812">Transmembrane</keyword>
<protein>
    <submittedName>
        <fullName evidence="2">ABC transporter permease</fullName>
    </submittedName>
</protein>
<evidence type="ECO:0000313" key="3">
    <source>
        <dbReference type="Proteomes" id="UP000491237"/>
    </source>
</evidence>
<dbReference type="AlphaFoldDB" id="A0A844EGU8"/>
<dbReference type="Proteomes" id="UP000491237">
    <property type="component" value="Unassembled WGS sequence"/>
</dbReference>
<sequence>MNSTYFKATIREITYAWGKFISIVLIIMLGSLLYVGIRATGPDLDHSADTYFTQQHLGDLNVTSTLGLTHKDLDLIQNAQHVQTAEASHMVTVKKSQSQV</sequence>
<gene>
    <name evidence="2" type="ORF">GKC44_08690</name>
</gene>
<accession>A0A844EGU8</accession>
<reference evidence="2 3" key="1">
    <citation type="submission" date="2019-11" db="EMBL/GenBank/DDBJ databases">
        <title>Draft Genome Sequence of Plant Growth-Promoting Rhizosphere-Associated Bacteria.</title>
        <authorList>
            <person name="Vasilyev I.Y."/>
            <person name="Radchenko V."/>
            <person name="Ilnitskaya E.V."/>
        </authorList>
    </citation>
    <scope>NUCLEOTIDE SEQUENCE [LARGE SCALE GENOMIC DNA]</scope>
    <source>
        <strain evidence="2 3">VRA_07sq_f</strain>
    </source>
</reference>
<keyword evidence="1" id="KW-0472">Membrane</keyword>
<organism evidence="2 3">
    <name type="scientific">Lentilactobacillus parabuchneri</name>
    <dbReference type="NCBI Taxonomy" id="152331"/>
    <lineage>
        <taxon>Bacteria</taxon>
        <taxon>Bacillati</taxon>
        <taxon>Bacillota</taxon>
        <taxon>Bacilli</taxon>
        <taxon>Lactobacillales</taxon>
        <taxon>Lactobacillaceae</taxon>
        <taxon>Lentilactobacillus</taxon>
    </lineage>
</organism>
<comment type="caution">
    <text evidence="2">The sequence shown here is derived from an EMBL/GenBank/DDBJ whole genome shotgun (WGS) entry which is preliminary data.</text>
</comment>
<feature type="transmembrane region" description="Helical" evidence="1">
    <location>
        <begin position="20"/>
        <end position="37"/>
    </location>
</feature>
<evidence type="ECO:0000256" key="1">
    <source>
        <dbReference type="SAM" id="Phobius"/>
    </source>
</evidence>
<dbReference type="EMBL" id="WKKY01000365">
    <property type="protein sequence ID" value="MSE21319.1"/>
    <property type="molecule type" value="Genomic_DNA"/>
</dbReference>
<proteinExistence type="predicted"/>